<dbReference type="EMBL" id="JADCUA010000037">
    <property type="protein sequence ID" value="KAH9829603.1"/>
    <property type="molecule type" value="Genomic_DNA"/>
</dbReference>
<sequence length="127" mass="14849">MATNDRTVGYRVGQVRTVFSLSKKAHQNVFQDHPDAPSHFVYLEWFSRFKPRPEPNHLFYRIQRSRTQDGERFAAIVPLESLHRSAHLIPKFGAAQPPEWTSNNVLELCETFYVNSFTDRHTYITVV</sequence>
<comment type="caution">
    <text evidence="1">The sequence shown here is derived from an EMBL/GenBank/DDBJ whole genome shotgun (WGS) entry which is preliminary data.</text>
</comment>
<evidence type="ECO:0000313" key="2">
    <source>
        <dbReference type="Proteomes" id="UP000814176"/>
    </source>
</evidence>
<organism evidence="1 2">
    <name type="scientific">Rhodofomes roseus</name>
    <dbReference type="NCBI Taxonomy" id="34475"/>
    <lineage>
        <taxon>Eukaryota</taxon>
        <taxon>Fungi</taxon>
        <taxon>Dikarya</taxon>
        <taxon>Basidiomycota</taxon>
        <taxon>Agaricomycotina</taxon>
        <taxon>Agaricomycetes</taxon>
        <taxon>Polyporales</taxon>
        <taxon>Rhodofomes</taxon>
    </lineage>
</organism>
<dbReference type="RefSeq" id="XP_047773059.1">
    <property type="nucleotide sequence ID" value="XM_047921212.1"/>
</dbReference>
<proteinExistence type="predicted"/>
<evidence type="ECO:0000313" key="1">
    <source>
        <dbReference type="EMBL" id="KAH9829603.1"/>
    </source>
</evidence>
<keyword evidence="2" id="KW-1185">Reference proteome</keyword>
<dbReference type="GeneID" id="72001944"/>
<protein>
    <submittedName>
        <fullName evidence="1">Uncharacterized protein</fullName>
    </submittedName>
</protein>
<name>A0ABQ8JZ77_9APHY</name>
<accession>A0ABQ8JZ77</accession>
<reference evidence="1 2" key="1">
    <citation type="journal article" date="2021" name="Environ. Microbiol.">
        <title>Gene family expansions and transcriptome signatures uncover fungal adaptations to wood decay.</title>
        <authorList>
            <person name="Hage H."/>
            <person name="Miyauchi S."/>
            <person name="Viragh M."/>
            <person name="Drula E."/>
            <person name="Min B."/>
            <person name="Chaduli D."/>
            <person name="Navarro D."/>
            <person name="Favel A."/>
            <person name="Norest M."/>
            <person name="Lesage-Meessen L."/>
            <person name="Balint B."/>
            <person name="Merenyi Z."/>
            <person name="de Eugenio L."/>
            <person name="Morin E."/>
            <person name="Martinez A.T."/>
            <person name="Baldrian P."/>
            <person name="Stursova M."/>
            <person name="Martinez M.J."/>
            <person name="Novotny C."/>
            <person name="Magnuson J.K."/>
            <person name="Spatafora J.W."/>
            <person name="Maurice S."/>
            <person name="Pangilinan J."/>
            <person name="Andreopoulos W."/>
            <person name="LaButti K."/>
            <person name="Hundley H."/>
            <person name="Na H."/>
            <person name="Kuo A."/>
            <person name="Barry K."/>
            <person name="Lipzen A."/>
            <person name="Henrissat B."/>
            <person name="Riley R."/>
            <person name="Ahrendt S."/>
            <person name="Nagy L.G."/>
            <person name="Grigoriev I.V."/>
            <person name="Martin F."/>
            <person name="Rosso M.N."/>
        </authorList>
    </citation>
    <scope>NUCLEOTIDE SEQUENCE [LARGE SCALE GENOMIC DNA]</scope>
    <source>
        <strain evidence="1 2">CIRM-BRFM 1785</strain>
    </source>
</reference>
<gene>
    <name evidence="1" type="ORF">C8Q71DRAFT_718104</name>
</gene>
<dbReference type="Proteomes" id="UP000814176">
    <property type="component" value="Unassembled WGS sequence"/>
</dbReference>